<comment type="caution">
    <text evidence="3">The sequence shown here is derived from an EMBL/GenBank/DDBJ whole genome shotgun (WGS) entry which is preliminary data.</text>
</comment>
<feature type="transmembrane region" description="Helical" evidence="1">
    <location>
        <begin position="29"/>
        <end position="46"/>
    </location>
</feature>
<reference evidence="3" key="1">
    <citation type="submission" date="2021-07" db="EMBL/GenBank/DDBJ databases">
        <title>Shinella sp. nov., a novel member of the genus Shinella from water.</title>
        <authorList>
            <person name="Deng Y."/>
        </authorList>
    </citation>
    <scope>NUCLEOTIDE SEQUENCE</scope>
    <source>
        <strain evidence="3">CPCC 100929</strain>
    </source>
</reference>
<accession>A0ABT1R007</accession>
<dbReference type="Proteomes" id="UP000996601">
    <property type="component" value="Unassembled WGS sequence"/>
</dbReference>
<proteinExistence type="predicted"/>
<sequence>MNRSNVILLVILALLLGSCTVMAGDVSHWPASLIAVIVIVSLKLWNDRAKLLAWPMEFLLAAGVSMIVINLARLYVTPLPY</sequence>
<feature type="signal peptide" evidence="2">
    <location>
        <begin position="1"/>
        <end position="23"/>
    </location>
</feature>
<organism evidence="3 4">
    <name type="scientific">Shinella lacus</name>
    <dbReference type="NCBI Taxonomy" id="2654216"/>
    <lineage>
        <taxon>Bacteria</taxon>
        <taxon>Pseudomonadati</taxon>
        <taxon>Pseudomonadota</taxon>
        <taxon>Alphaproteobacteria</taxon>
        <taxon>Hyphomicrobiales</taxon>
        <taxon>Rhizobiaceae</taxon>
        <taxon>Shinella</taxon>
    </lineage>
</organism>
<evidence type="ECO:0000313" key="4">
    <source>
        <dbReference type="Proteomes" id="UP000996601"/>
    </source>
</evidence>
<keyword evidence="1" id="KW-0812">Transmembrane</keyword>
<feature type="transmembrane region" description="Helical" evidence="1">
    <location>
        <begin position="58"/>
        <end position="76"/>
    </location>
</feature>
<evidence type="ECO:0000256" key="2">
    <source>
        <dbReference type="SAM" id="SignalP"/>
    </source>
</evidence>
<feature type="chain" id="PRO_5045645502" evidence="2">
    <location>
        <begin position="24"/>
        <end position="81"/>
    </location>
</feature>
<dbReference type="RefSeq" id="WP_256114523.1">
    <property type="nucleotide sequence ID" value="NZ_WHSB02000001.1"/>
</dbReference>
<evidence type="ECO:0000313" key="3">
    <source>
        <dbReference type="EMBL" id="MCQ4628486.1"/>
    </source>
</evidence>
<gene>
    <name evidence="3" type="ORF">GB927_000480</name>
</gene>
<dbReference type="PROSITE" id="PS51257">
    <property type="entry name" value="PROKAR_LIPOPROTEIN"/>
    <property type="match status" value="1"/>
</dbReference>
<name>A0ABT1R007_9HYPH</name>
<protein>
    <submittedName>
        <fullName evidence="3">Uncharacterized protein</fullName>
    </submittedName>
</protein>
<evidence type="ECO:0000256" key="1">
    <source>
        <dbReference type="SAM" id="Phobius"/>
    </source>
</evidence>
<keyword evidence="4" id="KW-1185">Reference proteome</keyword>
<keyword evidence="1" id="KW-1133">Transmembrane helix</keyword>
<keyword evidence="2" id="KW-0732">Signal</keyword>
<keyword evidence="1" id="KW-0472">Membrane</keyword>
<dbReference type="EMBL" id="WHSB02000001">
    <property type="protein sequence ID" value="MCQ4628486.1"/>
    <property type="molecule type" value="Genomic_DNA"/>
</dbReference>